<sequence length="236" mass="26279">MAGKSDFGQELETQTDAYLDTLKDCLGLLPQLLEEYEAGEDFEATVERIGELESEGDTMIRSIISSITNSDPEDMGLLNTRINYNQSGLIEFYKQVDSLANVTERIADEIAMMQPPTDTDCYQGLREMAEHVADMTETLEEVVERFVHGLGTTSGSDTLYDEIKAIRDMESRCDSIKNDVIRTAFADEGTAEALMYRELAILFDDLANTMEDVTDQIIVIASDEPGLVTEVDPSEE</sequence>
<dbReference type="HOGENOM" id="CLU_102438_0_0_2"/>
<reference evidence="2 3" key="1">
    <citation type="journal article" date="2009" name="Stand. Genomic Sci.">
        <title>Complete genome sequence of Halorhabdus utahensis type strain (AX-2).</title>
        <authorList>
            <person name="Anderson I."/>
            <person name="Tindall B.J."/>
            <person name="Pomrenke H."/>
            <person name="Goker M."/>
            <person name="Lapidus A."/>
            <person name="Nolan M."/>
            <person name="Copeland A."/>
            <person name="Glavina Del Rio T."/>
            <person name="Chen F."/>
            <person name="Tice H."/>
            <person name="Cheng J.F."/>
            <person name="Lucas S."/>
            <person name="Chertkov O."/>
            <person name="Bruce D."/>
            <person name="Brettin T."/>
            <person name="Detter J.C."/>
            <person name="Han C."/>
            <person name="Goodwin L."/>
            <person name="Land M."/>
            <person name="Hauser L."/>
            <person name="Chang Y.J."/>
            <person name="Jeffries C.D."/>
            <person name="Pitluck S."/>
            <person name="Pati A."/>
            <person name="Mavromatis K."/>
            <person name="Ivanova N."/>
            <person name="Ovchinnikova G."/>
            <person name="Chen A."/>
            <person name="Palaniappan K."/>
            <person name="Chain P."/>
            <person name="Rohde M."/>
            <person name="Bristow J."/>
            <person name="Eisen J.A."/>
            <person name="Markowitz V."/>
            <person name="Hugenholtz P."/>
            <person name="Kyrpides N.C."/>
            <person name="Klenk H.P."/>
        </authorList>
    </citation>
    <scope>NUCLEOTIDE SEQUENCE [LARGE SCALE GENOMIC DNA]</scope>
    <source>
        <strain evidence="3">DSM 12940 / JCM 11049 / AX-2</strain>
    </source>
</reference>
<dbReference type="STRING" id="519442.Huta_2093"/>
<dbReference type="GeneID" id="8384387"/>
<gene>
    <name evidence="2" type="ordered locus">Huta_2093</name>
</gene>
<evidence type="ECO:0000313" key="3">
    <source>
        <dbReference type="Proteomes" id="UP000002071"/>
    </source>
</evidence>
<dbReference type="PANTHER" id="PTHR36536">
    <property type="entry name" value="UPF0111 PROTEIN HI_1603"/>
    <property type="match status" value="1"/>
</dbReference>
<organism evidence="2 3">
    <name type="scientific">Halorhabdus utahensis (strain DSM 12940 / JCM 11049 / AX-2)</name>
    <dbReference type="NCBI Taxonomy" id="519442"/>
    <lineage>
        <taxon>Archaea</taxon>
        <taxon>Methanobacteriati</taxon>
        <taxon>Methanobacteriota</taxon>
        <taxon>Stenosarchaea group</taxon>
        <taxon>Halobacteria</taxon>
        <taxon>Halobacteriales</taxon>
        <taxon>Haloarculaceae</taxon>
        <taxon>Halorhabdus</taxon>
    </lineage>
</organism>
<dbReference type="InterPro" id="IPR038078">
    <property type="entry name" value="PhoU-like_sf"/>
</dbReference>
<dbReference type="Pfam" id="PF01865">
    <property type="entry name" value="PhoU_div"/>
    <property type="match status" value="1"/>
</dbReference>
<name>C7NU15_HALUD</name>
<dbReference type="EMBL" id="CP001687">
    <property type="protein sequence ID" value="ACV12260.1"/>
    <property type="molecule type" value="Genomic_DNA"/>
</dbReference>
<comment type="similarity">
    <text evidence="1">Belongs to the UPF0111 family.</text>
</comment>
<dbReference type="InterPro" id="IPR002727">
    <property type="entry name" value="DUF47"/>
</dbReference>
<dbReference type="KEGG" id="hut:Huta_2093"/>
<evidence type="ECO:0000256" key="1">
    <source>
        <dbReference type="ARBA" id="ARBA00008591"/>
    </source>
</evidence>
<evidence type="ECO:0008006" key="4">
    <source>
        <dbReference type="Google" id="ProtNLM"/>
    </source>
</evidence>
<dbReference type="OrthoDB" id="337588at2157"/>
<accession>C7NU15</accession>
<dbReference type="PANTHER" id="PTHR36536:SF3">
    <property type="entry name" value="UPF0111 PROTEIN HI_1603"/>
    <property type="match status" value="1"/>
</dbReference>
<protein>
    <recommendedName>
        <fullName evidence="4">Phosphate transport regulator</fullName>
    </recommendedName>
</protein>
<dbReference type="AlphaFoldDB" id="C7NU15"/>
<evidence type="ECO:0000313" key="2">
    <source>
        <dbReference type="EMBL" id="ACV12260.1"/>
    </source>
</evidence>
<dbReference type="Proteomes" id="UP000002071">
    <property type="component" value="Chromosome"/>
</dbReference>
<dbReference type="InterPro" id="IPR018445">
    <property type="entry name" value="Put_Phosphate_transp_reg"/>
</dbReference>
<proteinExistence type="inferred from homology"/>
<dbReference type="Gene3D" id="1.20.58.220">
    <property type="entry name" value="Phosphate transport system protein phou homolog 2, domain 2"/>
    <property type="match status" value="1"/>
</dbReference>
<dbReference type="eggNOG" id="arCOG02640">
    <property type="taxonomic scope" value="Archaea"/>
</dbReference>
<keyword evidence="3" id="KW-1185">Reference proteome</keyword>
<dbReference type="RefSeq" id="WP_015789831.1">
    <property type="nucleotide sequence ID" value="NC_013158.1"/>
</dbReference>